<dbReference type="PANTHER" id="PTHR48169:SF1">
    <property type="entry name" value="ASTROCYTIC PHOSPHOPROTEIN PEA-15"/>
    <property type="match status" value="1"/>
</dbReference>
<dbReference type="SMART" id="SM00031">
    <property type="entry name" value="DED"/>
    <property type="match status" value="1"/>
</dbReference>
<organism evidence="2">
    <name type="scientific">Callorhinchus milii</name>
    <name type="common">Ghost shark</name>
    <dbReference type="NCBI Taxonomy" id="7868"/>
    <lineage>
        <taxon>Eukaryota</taxon>
        <taxon>Metazoa</taxon>
        <taxon>Chordata</taxon>
        <taxon>Craniata</taxon>
        <taxon>Vertebrata</taxon>
        <taxon>Chondrichthyes</taxon>
        <taxon>Holocephali</taxon>
        <taxon>Chimaeriformes</taxon>
        <taxon>Callorhinchidae</taxon>
        <taxon>Callorhinchus</taxon>
    </lineage>
</organism>
<dbReference type="AlphaFoldDB" id="V9L4P9"/>
<dbReference type="Pfam" id="PF01335">
    <property type="entry name" value="DED"/>
    <property type="match status" value="1"/>
</dbReference>
<dbReference type="EMBL" id="JW874047">
    <property type="protein sequence ID" value="AFP06564.1"/>
    <property type="molecule type" value="mRNA"/>
</dbReference>
<sequence>MSDAVSLSYSSLLESLAANISQDDVKEFLAASKDELIRGRKSDGSGGKEWLQLLEENQKLSHDNLLYVEHLFEICRRPDLLTILLEYRADSLSLSDSHTHTSSKYRDIIREPSLDESIKLAPPPKKV</sequence>
<feature type="domain" description="DED" evidence="1">
    <location>
        <begin position="8"/>
        <end position="86"/>
    </location>
</feature>
<dbReference type="PROSITE" id="PS50168">
    <property type="entry name" value="DED"/>
    <property type="match status" value="1"/>
</dbReference>
<protein>
    <submittedName>
        <fullName evidence="2">Astrocytic phosphoprotein PEA-15</fullName>
    </submittedName>
</protein>
<dbReference type="Gene3D" id="1.10.533.10">
    <property type="entry name" value="Death Domain, Fas"/>
    <property type="match status" value="1"/>
</dbReference>
<dbReference type="InterPro" id="IPR001875">
    <property type="entry name" value="DED_dom"/>
</dbReference>
<evidence type="ECO:0000313" key="2">
    <source>
        <dbReference type="EMBL" id="AFP06564.1"/>
    </source>
</evidence>
<evidence type="ECO:0000259" key="1">
    <source>
        <dbReference type="PROSITE" id="PS50168"/>
    </source>
</evidence>
<proteinExistence type="evidence at transcript level"/>
<reference evidence="2" key="1">
    <citation type="journal article" date="2014" name="Nature">
        <title>Elephant shark genome provides unique insights into gnathostome evolution.</title>
        <authorList>
            <consortium name="International Elephant Shark Genome Sequencing Consortium"/>
            <person name="Venkatesh B."/>
            <person name="Lee A.P."/>
            <person name="Ravi V."/>
            <person name="Maurya A.K."/>
            <person name="Lian M.M."/>
            <person name="Swann J.B."/>
            <person name="Ohta Y."/>
            <person name="Flajnik M.F."/>
            <person name="Sutoh Y."/>
            <person name="Kasahara M."/>
            <person name="Hoon S."/>
            <person name="Gangu V."/>
            <person name="Roy S.W."/>
            <person name="Irimia M."/>
            <person name="Korzh V."/>
            <person name="Kondrychyn I."/>
            <person name="Lim Z.W."/>
            <person name="Tay B.H."/>
            <person name="Tohari S."/>
            <person name="Kong K.W."/>
            <person name="Ho S."/>
            <person name="Lorente-Galdos B."/>
            <person name="Quilez J."/>
            <person name="Marques-Bonet T."/>
            <person name="Raney B.J."/>
            <person name="Ingham P.W."/>
            <person name="Tay A."/>
            <person name="Hillier L.W."/>
            <person name="Minx P."/>
            <person name="Boehm T."/>
            <person name="Wilson R.K."/>
            <person name="Brenner S."/>
            <person name="Warren W.C."/>
        </authorList>
    </citation>
    <scope>NUCLEOTIDE SEQUENCE</scope>
    <source>
        <tissue evidence="2">Gills</tissue>
    </source>
</reference>
<dbReference type="SUPFAM" id="SSF47986">
    <property type="entry name" value="DEATH domain"/>
    <property type="match status" value="1"/>
</dbReference>
<name>V9L4P9_CALMI</name>
<dbReference type="PANTHER" id="PTHR48169">
    <property type="entry name" value="DED DOMAIN-CONTAINING PROTEIN"/>
    <property type="match status" value="1"/>
</dbReference>
<dbReference type="InterPro" id="IPR011029">
    <property type="entry name" value="DEATH-like_dom_sf"/>
</dbReference>
<dbReference type="GO" id="GO:0042981">
    <property type="term" value="P:regulation of apoptotic process"/>
    <property type="evidence" value="ECO:0007669"/>
    <property type="project" value="InterPro"/>
</dbReference>
<accession>V9L4P9</accession>